<dbReference type="AlphaFoldDB" id="A0A917MSY0"/>
<protein>
    <recommendedName>
        <fullName evidence="3">DUF3263 domain-containing protein</fullName>
    </recommendedName>
</protein>
<proteinExistence type="predicted"/>
<dbReference type="InterPro" id="IPR021678">
    <property type="entry name" value="DUF3263"/>
</dbReference>
<comment type="caution">
    <text evidence="1">The sequence shown here is derived from an EMBL/GenBank/DDBJ whole genome shotgun (WGS) entry which is preliminary data.</text>
</comment>
<evidence type="ECO:0000313" key="1">
    <source>
        <dbReference type="EMBL" id="GGH61620.1"/>
    </source>
</evidence>
<evidence type="ECO:0000313" key="2">
    <source>
        <dbReference type="Proteomes" id="UP000600171"/>
    </source>
</evidence>
<reference evidence="1 2" key="1">
    <citation type="journal article" date="2014" name="Int. J. Syst. Evol. Microbiol.">
        <title>Complete genome sequence of Corynebacterium casei LMG S-19264T (=DSM 44701T), isolated from a smear-ripened cheese.</title>
        <authorList>
            <consortium name="US DOE Joint Genome Institute (JGI-PGF)"/>
            <person name="Walter F."/>
            <person name="Albersmeier A."/>
            <person name="Kalinowski J."/>
            <person name="Ruckert C."/>
        </authorList>
    </citation>
    <scope>NUCLEOTIDE SEQUENCE [LARGE SCALE GENOMIC DNA]</scope>
    <source>
        <strain evidence="1 2">CCM 8669</strain>
    </source>
</reference>
<name>A0A917MSY0_9MICC</name>
<dbReference type="Pfam" id="PF11662">
    <property type="entry name" value="DUF3263"/>
    <property type="match status" value="1"/>
</dbReference>
<sequence length="77" mass="8914">MSEEPAEGLLDDLETGIISIEKRRWKYPGAKEQAIRTELGLSPIAYYQRLNTMIDNPRIIAVEPALTRRLREHRDHA</sequence>
<dbReference type="RefSeq" id="WP_188359271.1">
    <property type="nucleotide sequence ID" value="NZ_BMDC01000001.1"/>
</dbReference>
<keyword evidence="2" id="KW-1185">Reference proteome</keyword>
<dbReference type="EMBL" id="BMDC01000001">
    <property type="protein sequence ID" value="GGH61620.1"/>
    <property type="molecule type" value="Genomic_DNA"/>
</dbReference>
<gene>
    <name evidence="1" type="ORF">GCM10007359_10970</name>
</gene>
<accession>A0A917MSY0</accession>
<dbReference type="Proteomes" id="UP000600171">
    <property type="component" value="Unassembled WGS sequence"/>
</dbReference>
<organism evidence="1 2">
    <name type="scientific">Rothia aerolata</name>
    <dbReference type="NCBI Taxonomy" id="1812262"/>
    <lineage>
        <taxon>Bacteria</taxon>
        <taxon>Bacillati</taxon>
        <taxon>Actinomycetota</taxon>
        <taxon>Actinomycetes</taxon>
        <taxon>Micrococcales</taxon>
        <taxon>Micrococcaceae</taxon>
        <taxon>Rothia</taxon>
    </lineage>
</organism>
<evidence type="ECO:0008006" key="3">
    <source>
        <dbReference type="Google" id="ProtNLM"/>
    </source>
</evidence>